<proteinExistence type="predicted"/>
<protein>
    <recommendedName>
        <fullName evidence="4">YkyB-like protein</fullName>
    </recommendedName>
</protein>
<sequence>MNKQPNKPSRNRNFEFSVENLSRAVFVVNKHAKSATDPKFLYTLKKQALEKMLDEGKAEKVGLHFSRNPKLSKQTSSVLISCGEFLFHTPPTKQDFQTLPHLGDLNDQQRNPKTQVSLKQAKSLLLAYTGMKEPQPTNPYSQKTKPYLSPYAKRFGER</sequence>
<evidence type="ECO:0000256" key="1">
    <source>
        <dbReference type="SAM" id="MobiDB-lite"/>
    </source>
</evidence>
<dbReference type="RefSeq" id="WP_118877081.1">
    <property type="nucleotide sequence ID" value="NZ_QWEI01000009.1"/>
</dbReference>
<keyword evidence="3" id="KW-1185">Reference proteome</keyword>
<accession>A0A396S490</accession>
<dbReference type="Proteomes" id="UP000265692">
    <property type="component" value="Unassembled WGS sequence"/>
</dbReference>
<name>A0A396S490_9BACL</name>
<dbReference type="Pfam" id="PF14177">
    <property type="entry name" value="YkyB"/>
    <property type="match status" value="1"/>
</dbReference>
<evidence type="ECO:0008006" key="4">
    <source>
        <dbReference type="Google" id="ProtNLM"/>
    </source>
</evidence>
<comment type="caution">
    <text evidence="2">The sequence shown here is derived from an EMBL/GenBank/DDBJ whole genome shotgun (WGS) entry which is preliminary data.</text>
</comment>
<reference evidence="2 3" key="1">
    <citation type="submission" date="2018-08" db="EMBL/GenBank/DDBJ databases">
        <title>Lysinibacillus sp. YLB-03 draft genome sequence.</title>
        <authorList>
            <person name="Yu L."/>
        </authorList>
    </citation>
    <scope>NUCLEOTIDE SEQUENCE [LARGE SCALE GENOMIC DNA]</scope>
    <source>
        <strain evidence="2 3">YLB-03</strain>
    </source>
</reference>
<evidence type="ECO:0000313" key="3">
    <source>
        <dbReference type="Proteomes" id="UP000265692"/>
    </source>
</evidence>
<gene>
    <name evidence="2" type="ORF">D1B33_14255</name>
</gene>
<evidence type="ECO:0000313" key="2">
    <source>
        <dbReference type="EMBL" id="RHW33966.1"/>
    </source>
</evidence>
<organism evidence="2 3">
    <name type="scientific">Ureibacillus yapensis</name>
    <dbReference type="NCBI Taxonomy" id="2304605"/>
    <lineage>
        <taxon>Bacteria</taxon>
        <taxon>Bacillati</taxon>
        <taxon>Bacillota</taxon>
        <taxon>Bacilli</taxon>
        <taxon>Bacillales</taxon>
        <taxon>Caryophanaceae</taxon>
        <taxon>Ureibacillus</taxon>
    </lineage>
</organism>
<dbReference type="AlphaFoldDB" id="A0A396S490"/>
<feature type="region of interest" description="Disordered" evidence="1">
    <location>
        <begin position="132"/>
        <end position="158"/>
    </location>
</feature>
<dbReference type="EMBL" id="QWEI01000009">
    <property type="protein sequence ID" value="RHW33966.1"/>
    <property type="molecule type" value="Genomic_DNA"/>
</dbReference>
<dbReference type="OrthoDB" id="2360869at2"/>
<dbReference type="InterPro" id="IPR025552">
    <property type="entry name" value="YkyB"/>
</dbReference>